<feature type="transmembrane region" description="Helical" evidence="19">
    <location>
        <begin position="78"/>
        <end position="97"/>
    </location>
</feature>
<evidence type="ECO:0000256" key="12">
    <source>
        <dbReference type="ARBA" id="ARBA00022695"/>
    </source>
</evidence>
<feature type="transmembrane region" description="Helical" evidence="19">
    <location>
        <begin position="133"/>
        <end position="154"/>
    </location>
</feature>
<keyword evidence="21" id="KW-1185">Reference proteome</keyword>
<protein>
    <recommendedName>
        <fullName evidence="7 18">Phosphatidate cytidylyltransferase</fullName>
        <ecNumber evidence="6 18">2.7.7.41</ecNumber>
    </recommendedName>
</protein>
<evidence type="ECO:0000256" key="4">
    <source>
        <dbReference type="ARBA" id="ARBA00005189"/>
    </source>
</evidence>
<evidence type="ECO:0000256" key="16">
    <source>
        <dbReference type="ARBA" id="ARBA00023209"/>
    </source>
</evidence>
<dbReference type="PANTHER" id="PTHR46382:SF1">
    <property type="entry name" value="PHOSPHATIDATE CYTIDYLYLTRANSFERASE"/>
    <property type="match status" value="1"/>
</dbReference>
<organism evidence="20 21">
    <name type="scientific">Salipaludibacillus keqinensis</name>
    <dbReference type="NCBI Taxonomy" id="2045207"/>
    <lineage>
        <taxon>Bacteria</taxon>
        <taxon>Bacillati</taxon>
        <taxon>Bacillota</taxon>
        <taxon>Bacilli</taxon>
        <taxon>Bacillales</taxon>
        <taxon>Bacillaceae</taxon>
    </lineage>
</organism>
<keyword evidence="15 19" id="KW-0472">Membrane</keyword>
<dbReference type="GO" id="GO:0016024">
    <property type="term" value="P:CDP-diacylglycerol biosynthetic process"/>
    <property type="evidence" value="ECO:0007669"/>
    <property type="project" value="UniProtKB-UniPathway"/>
</dbReference>
<keyword evidence="10 18" id="KW-0808">Transferase</keyword>
<comment type="subcellular location">
    <subcellularLocation>
        <location evidence="2">Cell membrane</location>
        <topology evidence="2">Multi-pass membrane protein</topology>
    </subcellularLocation>
</comment>
<evidence type="ECO:0000256" key="11">
    <source>
        <dbReference type="ARBA" id="ARBA00022692"/>
    </source>
</evidence>
<feature type="transmembrane region" description="Helical" evidence="19">
    <location>
        <begin position="109"/>
        <end position="127"/>
    </location>
</feature>
<keyword evidence="14" id="KW-0443">Lipid metabolism</keyword>
<comment type="catalytic activity">
    <reaction evidence="1 18">
        <text>a 1,2-diacyl-sn-glycero-3-phosphate + CTP + H(+) = a CDP-1,2-diacyl-sn-glycerol + diphosphate</text>
        <dbReference type="Rhea" id="RHEA:16229"/>
        <dbReference type="ChEBI" id="CHEBI:15378"/>
        <dbReference type="ChEBI" id="CHEBI:33019"/>
        <dbReference type="ChEBI" id="CHEBI:37563"/>
        <dbReference type="ChEBI" id="CHEBI:58332"/>
        <dbReference type="ChEBI" id="CHEBI:58608"/>
        <dbReference type="EC" id="2.7.7.41"/>
    </reaction>
</comment>
<evidence type="ECO:0000256" key="18">
    <source>
        <dbReference type="RuleBase" id="RU003938"/>
    </source>
</evidence>
<name>A0A323TKF9_9BACI</name>
<keyword evidence="13 19" id="KW-1133">Transmembrane helix</keyword>
<evidence type="ECO:0000256" key="2">
    <source>
        <dbReference type="ARBA" id="ARBA00004651"/>
    </source>
</evidence>
<evidence type="ECO:0000256" key="15">
    <source>
        <dbReference type="ARBA" id="ARBA00023136"/>
    </source>
</evidence>
<gene>
    <name evidence="20" type="ORF">CR194_07900</name>
</gene>
<evidence type="ECO:0000256" key="13">
    <source>
        <dbReference type="ARBA" id="ARBA00022989"/>
    </source>
</evidence>
<accession>A0A323TKF9</accession>
<dbReference type="EMBL" id="PDOD01000002">
    <property type="protein sequence ID" value="PYZ93113.1"/>
    <property type="molecule type" value="Genomic_DNA"/>
</dbReference>
<dbReference type="UniPathway" id="UPA00557">
    <property type="reaction ID" value="UER00614"/>
</dbReference>
<sequence>MKQRLITGVIGGAGFIGLIILGGIPFTLLMIALATIAMWELLRMKRIQPFSIRGATGMLFMWLLLIPENLVSLNWIHLQRLELFLLLIVVLLALTVITKNSFTFDEAGFVILASVYVGYGFHYFMYARFLDNGLWLIFFILVLVWATDSGAYFAGKRFGKRKLWPEISPKKTIEGSLGGTALAIIIGAIFTLFIPIFPSWGIAILFMLVVSLTGQLGDLVESAFKRHYAVKDSGHVLPGHGGILDRFDSLIFVMPIIYLLGFLY</sequence>
<dbReference type="GO" id="GO:0004605">
    <property type="term" value="F:phosphatidate cytidylyltransferase activity"/>
    <property type="evidence" value="ECO:0007669"/>
    <property type="project" value="UniProtKB-EC"/>
</dbReference>
<dbReference type="Proteomes" id="UP000248214">
    <property type="component" value="Unassembled WGS sequence"/>
</dbReference>
<evidence type="ECO:0000313" key="20">
    <source>
        <dbReference type="EMBL" id="PYZ93113.1"/>
    </source>
</evidence>
<keyword evidence="9" id="KW-0444">Lipid biosynthesis</keyword>
<evidence type="ECO:0000256" key="8">
    <source>
        <dbReference type="ARBA" id="ARBA00022475"/>
    </source>
</evidence>
<evidence type="ECO:0000256" key="17">
    <source>
        <dbReference type="ARBA" id="ARBA00023264"/>
    </source>
</evidence>
<evidence type="ECO:0000256" key="19">
    <source>
        <dbReference type="SAM" id="Phobius"/>
    </source>
</evidence>
<feature type="transmembrane region" description="Helical" evidence="19">
    <location>
        <begin position="175"/>
        <end position="194"/>
    </location>
</feature>
<comment type="caution">
    <text evidence="20">The sequence shown here is derived from an EMBL/GenBank/DDBJ whole genome shotgun (WGS) entry which is preliminary data.</text>
</comment>
<comment type="pathway">
    <text evidence="3 18">Phospholipid metabolism; CDP-diacylglycerol biosynthesis; CDP-diacylglycerol from sn-glycerol 3-phosphate: step 3/3.</text>
</comment>
<dbReference type="InterPro" id="IPR000374">
    <property type="entry name" value="PC_trans"/>
</dbReference>
<dbReference type="EC" id="2.7.7.41" evidence="6 18"/>
<keyword evidence="8" id="KW-1003">Cell membrane</keyword>
<keyword evidence="17" id="KW-1208">Phospholipid metabolism</keyword>
<evidence type="ECO:0000313" key="21">
    <source>
        <dbReference type="Proteomes" id="UP000248214"/>
    </source>
</evidence>
<comment type="pathway">
    <text evidence="4">Lipid metabolism.</text>
</comment>
<dbReference type="PROSITE" id="PS01315">
    <property type="entry name" value="CDS"/>
    <property type="match status" value="1"/>
</dbReference>
<evidence type="ECO:0000256" key="5">
    <source>
        <dbReference type="ARBA" id="ARBA00010185"/>
    </source>
</evidence>
<evidence type="ECO:0000256" key="1">
    <source>
        <dbReference type="ARBA" id="ARBA00001698"/>
    </source>
</evidence>
<feature type="transmembrane region" description="Helical" evidence="19">
    <location>
        <begin position="12"/>
        <end position="38"/>
    </location>
</feature>
<comment type="similarity">
    <text evidence="5 18">Belongs to the CDS family.</text>
</comment>
<evidence type="ECO:0000256" key="10">
    <source>
        <dbReference type="ARBA" id="ARBA00022679"/>
    </source>
</evidence>
<feature type="transmembrane region" description="Helical" evidence="19">
    <location>
        <begin position="50"/>
        <end position="66"/>
    </location>
</feature>
<dbReference type="GO" id="GO:0005886">
    <property type="term" value="C:plasma membrane"/>
    <property type="evidence" value="ECO:0007669"/>
    <property type="project" value="UniProtKB-SubCell"/>
</dbReference>
<proteinExistence type="inferred from homology"/>
<dbReference type="PANTHER" id="PTHR46382">
    <property type="entry name" value="PHOSPHATIDATE CYTIDYLYLTRANSFERASE"/>
    <property type="match status" value="1"/>
</dbReference>
<feature type="transmembrane region" description="Helical" evidence="19">
    <location>
        <begin position="200"/>
        <end position="222"/>
    </location>
</feature>
<evidence type="ECO:0000256" key="6">
    <source>
        <dbReference type="ARBA" id="ARBA00012487"/>
    </source>
</evidence>
<reference evidence="20 21" key="1">
    <citation type="submission" date="2017-10" db="EMBL/GenBank/DDBJ databases">
        <title>Bacillus sp. nov., a halophilic bacterium isolated from a Keqin Lake.</title>
        <authorList>
            <person name="Wang H."/>
        </authorList>
    </citation>
    <scope>NUCLEOTIDE SEQUENCE [LARGE SCALE GENOMIC DNA]</scope>
    <source>
        <strain evidence="20 21">KQ-12</strain>
    </source>
</reference>
<evidence type="ECO:0000256" key="3">
    <source>
        <dbReference type="ARBA" id="ARBA00005119"/>
    </source>
</evidence>
<keyword evidence="12 18" id="KW-0548">Nucleotidyltransferase</keyword>
<evidence type="ECO:0000256" key="9">
    <source>
        <dbReference type="ARBA" id="ARBA00022516"/>
    </source>
</evidence>
<evidence type="ECO:0000256" key="7">
    <source>
        <dbReference type="ARBA" id="ARBA00019373"/>
    </source>
</evidence>
<keyword evidence="16" id="KW-0594">Phospholipid biosynthesis</keyword>
<dbReference type="Pfam" id="PF01148">
    <property type="entry name" value="CTP_transf_1"/>
    <property type="match status" value="1"/>
</dbReference>
<dbReference type="RefSeq" id="WP_110609143.1">
    <property type="nucleotide sequence ID" value="NZ_PDOD01000002.1"/>
</dbReference>
<dbReference type="OrthoDB" id="9799199at2"/>
<dbReference type="AlphaFoldDB" id="A0A323TKF9"/>
<evidence type="ECO:0000256" key="14">
    <source>
        <dbReference type="ARBA" id="ARBA00023098"/>
    </source>
</evidence>
<keyword evidence="11 18" id="KW-0812">Transmembrane</keyword>